<accession>A0A9Q3GSU1</accession>
<keyword evidence="4" id="KW-1185">Reference proteome</keyword>
<dbReference type="GO" id="GO:0005634">
    <property type="term" value="C:nucleus"/>
    <property type="evidence" value="ECO:0007669"/>
    <property type="project" value="TreeGrafter"/>
</dbReference>
<dbReference type="AlphaFoldDB" id="A0A9Q3GSU1"/>
<evidence type="ECO:0000256" key="1">
    <source>
        <dbReference type="ARBA" id="ARBA00023186"/>
    </source>
</evidence>
<evidence type="ECO:0008006" key="5">
    <source>
        <dbReference type="Google" id="ProtNLM"/>
    </source>
</evidence>
<reference evidence="3" key="1">
    <citation type="submission" date="2021-03" db="EMBL/GenBank/DDBJ databases">
        <title>Draft genome sequence of rust myrtle Austropuccinia psidii MF-1, a brazilian biotype.</title>
        <authorList>
            <person name="Quecine M.C."/>
            <person name="Pachon D.M.R."/>
            <person name="Bonatelli M.L."/>
            <person name="Correr F.H."/>
            <person name="Franceschini L.M."/>
            <person name="Leite T.F."/>
            <person name="Margarido G.R.A."/>
            <person name="Almeida C.A."/>
            <person name="Ferrarezi J.A."/>
            <person name="Labate C.A."/>
        </authorList>
    </citation>
    <scope>NUCLEOTIDE SEQUENCE</scope>
    <source>
        <strain evidence="3">MF-1</strain>
    </source>
</reference>
<dbReference type="InterPro" id="IPR008012">
    <property type="entry name" value="Ump1"/>
</dbReference>
<dbReference type="PANTHER" id="PTHR12828">
    <property type="entry name" value="PROTEASOME MATURATION PROTEIN UMP1"/>
    <property type="match status" value="1"/>
</dbReference>
<sequence length="139" mass="15863">MASYVVVPPNHATPSTIKTDVHQNELATGSALVAPHHPLKNRIANWQQTQDKFKFTLQRDIYGSAFPLRQMMERDLIKRDSVRLPGQPKPSNLHLDILMGRDEMIAEEDAFLPHPYVAGECSIDNKADFRSQMERELKI</sequence>
<dbReference type="Proteomes" id="UP000765509">
    <property type="component" value="Unassembled WGS sequence"/>
</dbReference>
<comment type="similarity">
    <text evidence="2">Belongs to the POMP/UMP1 family.</text>
</comment>
<dbReference type="Pfam" id="PF05348">
    <property type="entry name" value="UMP1"/>
    <property type="match status" value="1"/>
</dbReference>
<name>A0A9Q3GSU1_9BASI</name>
<organism evidence="3 4">
    <name type="scientific">Austropuccinia psidii MF-1</name>
    <dbReference type="NCBI Taxonomy" id="1389203"/>
    <lineage>
        <taxon>Eukaryota</taxon>
        <taxon>Fungi</taxon>
        <taxon>Dikarya</taxon>
        <taxon>Basidiomycota</taxon>
        <taxon>Pucciniomycotina</taxon>
        <taxon>Pucciniomycetes</taxon>
        <taxon>Pucciniales</taxon>
        <taxon>Sphaerophragmiaceae</taxon>
        <taxon>Austropuccinia</taxon>
    </lineage>
</organism>
<proteinExistence type="inferred from homology"/>
<dbReference type="GO" id="GO:0005737">
    <property type="term" value="C:cytoplasm"/>
    <property type="evidence" value="ECO:0007669"/>
    <property type="project" value="TreeGrafter"/>
</dbReference>
<protein>
    <recommendedName>
        <fullName evidence="5">Proteasome maturation factor UMP1</fullName>
    </recommendedName>
</protein>
<evidence type="ECO:0000313" key="3">
    <source>
        <dbReference type="EMBL" id="MBW0478002.1"/>
    </source>
</evidence>
<dbReference type="PANTHER" id="PTHR12828:SF3">
    <property type="entry name" value="PROTEASOME MATURATION PROTEIN"/>
    <property type="match status" value="1"/>
</dbReference>
<dbReference type="GO" id="GO:0043248">
    <property type="term" value="P:proteasome assembly"/>
    <property type="evidence" value="ECO:0007669"/>
    <property type="project" value="InterPro"/>
</dbReference>
<comment type="caution">
    <text evidence="3">The sequence shown here is derived from an EMBL/GenBank/DDBJ whole genome shotgun (WGS) entry which is preliminary data.</text>
</comment>
<evidence type="ECO:0000256" key="2">
    <source>
        <dbReference type="ARBA" id="ARBA00043974"/>
    </source>
</evidence>
<dbReference type="OrthoDB" id="15001at2759"/>
<keyword evidence="1" id="KW-0143">Chaperone</keyword>
<gene>
    <name evidence="3" type="ORF">O181_017717</name>
</gene>
<dbReference type="EMBL" id="AVOT02005016">
    <property type="protein sequence ID" value="MBW0478002.1"/>
    <property type="molecule type" value="Genomic_DNA"/>
</dbReference>
<evidence type="ECO:0000313" key="4">
    <source>
        <dbReference type="Proteomes" id="UP000765509"/>
    </source>
</evidence>